<evidence type="ECO:0000313" key="2">
    <source>
        <dbReference type="Proteomes" id="UP000033636"/>
    </source>
</evidence>
<name>A0ACC6UZ21_9CREN</name>
<sequence length="279" mass="28133">MDDRVGEASAVAKILGAAAFWSTIGVASVLGGNYVELAFFRSLVAAAISLAFIRSASKASLAAGLLLGALFTIYPIAAVLAGVGTAAYLLYTAPLWTTLEARAYGERVNKQSAASVALVLAAVALMALSASRGSISVGGLAAGLASGAAYGSYIAAARYYSRLGRDEEVSLGAMPYTLFVSAPAALAYTLAFGAGDLARPALAGLYLGVFATVIPYRLFASGVRAVGASRASVLATIEPALAAVWGYLLFGERPGPLVLAAYGLITAAAALSARPPRGA</sequence>
<gene>
    <name evidence="1" type="ORF">TU35_002250</name>
</gene>
<accession>A0ACC6UZ21</accession>
<dbReference type="Proteomes" id="UP000033636">
    <property type="component" value="Unassembled WGS sequence"/>
</dbReference>
<reference evidence="1" key="1">
    <citation type="submission" date="2024-07" db="EMBL/GenBank/DDBJ databases">
        <title>Metagenome and Metagenome-Assembled Genomes of Archaea from a hot spring from the geothermal field of Los Azufres, Mexico.</title>
        <authorList>
            <person name="Marin-Paredes R."/>
            <person name="Martinez-Romero E."/>
            <person name="Servin-Garciduenas L.E."/>
        </authorList>
    </citation>
    <scope>NUCLEOTIDE SEQUENCE</scope>
</reference>
<evidence type="ECO:0000313" key="1">
    <source>
        <dbReference type="EMBL" id="MFB6490062.1"/>
    </source>
</evidence>
<dbReference type="EMBL" id="JZWT02000004">
    <property type="protein sequence ID" value="MFB6490062.1"/>
    <property type="molecule type" value="Genomic_DNA"/>
</dbReference>
<proteinExistence type="predicted"/>
<comment type="caution">
    <text evidence="1">The sequence shown here is derived from an EMBL/GenBank/DDBJ whole genome shotgun (WGS) entry which is preliminary data.</text>
</comment>
<organism evidence="1 2">
    <name type="scientific">Thermoproteus sp. AZ2</name>
    <dbReference type="NCBI Taxonomy" id="1609232"/>
    <lineage>
        <taxon>Archaea</taxon>
        <taxon>Thermoproteota</taxon>
        <taxon>Thermoprotei</taxon>
        <taxon>Thermoproteales</taxon>
        <taxon>Thermoproteaceae</taxon>
        <taxon>Thermoproteus</taxon>
    </lineage>
</organism>
<protein>
    <submittedName>
        <fullName evidence="1">DMT family transporter</fullName>
    </submittedName>
</protein>